<evidence type="ECO:0000313" key="3">
    <source>
        <dbReference type="Proteomes" id="UP000604825"/>
    </source>
</evidence>
<evidence type="ECO:0000313" key="2">
    <source>
        <dbReference type="EMBL" id="CAD6339196.1"/>
    </source>
</evidence>
<feature type="compositionally biased region" description="Basic and acidic residues" evidence="1">
    <location>
        <begin position="589"/>
        <end position="599"/>
    </location>
</feature>
<feature type="region of interest" description="Disordered" evidence="1">
    <location>
        <begin position="574"/>
        <end position="637"/>
    </location>
</feature>
<feature type="region of interest" description="Disordered" evidence="1">
    <location>
        <begin position="146"/>
        <end position="187"/>
    </location>
</feature>
<dbReference type="Proteomes" id="UP000604825">
    <property type="component" value="Unassembled WGS sequence"/>
</dbReference>
<dbReference type="PANTHER" id="PTHR47851:SF1">
    <property type="entry name" value="OS06G0588700 PROTEIN"/>
    <property type="match status" value="1"/>
</dbReference>
<reference evidence="2" key="1">
    <citation type="submission" date="2020-10" db="EMBL/GenBank/DDBJ databases">
        <authorList>
            <person name="Han B."/>
            <person name="Lu T."/>
            <person name="Zhao Q."/>
            <person name="Huang X."/>
            <person name="Zhao Y."/>
        </authorList>
    </citation>
    <scope>NUCLEOTIDE SEQUENCE</scope>
</reference>
<feature type="compositionally biased region" description="Basic and acidic residues" evidence="1">
    <location>
        <begin position="154"/>
        <end position="165"/>
    </location>
</feature>
<organism evidence="2 3">
    <name type="scientific">Miscanthus lutarioriparius</name>
    <dbReference type="NCBI Taxonomy" id="422564"/>
    <lineage>
        <taxon>Eukaryota</taxon>
        <taxon>Viridiplantae</taxon>
        <taxon>Streptophyta</taxon>
        <taxon>Embryophyta</taxon>
        <taxon>Tracheophyta</taxon>
        <taxon>Spermatophyta</taxon>
        <taxon>Magnoliopsida</taxon>
        <taxon>Liliopsida</taxon>
        <taxon>Poales</taxon>
        <taxon>Poaceae</taxon>
        <taxon>PACMAD clade</taxon>
        <taxon>Panicoideae</taxon>
        <taxon>Andropogonodae</taxon>
        <taxon>Andropogoneae</taxon>
        <taxon>Saccharinae</taxon>
        <taxon>Miscanthus</taxon>
    </lineage>
</organism>
<dbReference type="AlphaFoldDB" id="A0A811SDY3"/>
<evidence type="ECO:0000256" key="1">
    <source>
        <dbReference type="SAM" id="MobiDB-lite"/>
    </source>
</evidence>
<name>A0A811SDY3_9POAL</name>
<dbReference type="CDD" id="cd22671">
    <property type="entry name" value="FHA_APTX-like"/>
    <property type="match status" value="1"/>
</dbReference>
<comment type="caution">
    <text evidence="2">The sequence shown here is derived from an EMBL/GenBank/DDBJ whole genome shotgun (WGS) entry which is preliminary data.</text>
</comment>
<feature type="compositionally biased region" description="Acidic residues" evidence="1">
    <location>
        <begin position="626"/>
        <end position="637"/>
    </location>
</feature>
<dbReference type="OrthoDB" id="657219at2759"/>
<keyword evidence="3" id="KW-1185">Reference proteome</keyword>
<feature type="compositionally biased region" description="Basic and acidic residues" evidence="1">
    <location>
        <begin position="443"/>
        <end position="457"/>
    </location>
</feature>
<dbReference type="PANTHER" id="PTHR47851">
    <property type="entry name" value="OS06G0588700 PROTEIN-RELATED"/>
    <property type="match status" value="1"/>
</dbReference>
<proteinExistence type="predicted"/>
<sequence length="637" mass="70938">MAGAQAGAGGLQTAMDGAHQHALAAQQAFLAGQQPLPTCQQPLPAGQQAAMGAGGVATGQAGGSSSHAGEILIWVIKYLWEIIVRVVLWTGLMVIPQLFEISGVGKFKKKPIQNEDDLKVMFGNIVNEEQDHWNPMSSNPIIPLDDDTPTDGVEAEHPTEHHTVDGDNNSFENGDDVQEVTPVTDNGKKKAKVILEKPTKKPKSSITLVIQEHISKISESASSFVSKRQGGTTIEEVMEHVVACGAAYKTDEHFVATELFVKKEQREMFMTLPIDERLDWLRRKYNVIPHPLLLWPPRLSAPWTWSSKPRAAAEPGRCPSPLTPQRPTWAAGTWVAAAGPPRTVPVSRRHVSLRLLGVGGGVAFEVVGRNSVVVRSRDGGGGTRRVFRRGEKGELRAGDALSLSLKAPAFWAVRAREGNGDADADVDVEPAVLDAVARRERRTRERKERERERRAAEEAMEVTEEEEGGALDSDIDLADIDPVRGELLFFLPSFPGRVKLSTFHYKFDFYYCILRSFLATFYFKYELILQSFYPKGRIRAPKDWNWFLEETKRSSDDEVSSSRREVDRKVRVGTRRKMEKAKMKTGLKSLERKTQRSEVAKASMKMKGAEDEEDEQDETLGGFLVNDEDDEPMEDLR</sequence>
<feature type="region of interest" description="Disordered" evidence="1">
    <location>
        <begin position="443"/>
        <end position="465"/>
    </location>
</feature>
<accession>A0A811SDY3</accession>
<feature type="compositionally biased region" description="Basic residues" evidence="1">
    <location>
        <begin position="574"/>
        <end position="585"/>
    </location>
</feature>
<dbReference type="EMBL" id="CAJGYO010000019">
    <property type="protein sequence ID" value="CAD6339196.1"/>
    <property type="molecule type" value="Genomic_DNA"/>
</dbReference>
<gene>
    <name evidence="2" type="ORF">NCGR_LOCUS63294</name>
</gene>
<protein>
    <submittedName>
        <fullName evidence="2">Uncharacterized protein</fullName>
    </submittedName>
</protein>